<name>A0A7X1J3V5_9ACTN</name>
<gene>
    <name evidence="1" type="ORF">H4N64_16440</name>
</gene>
<dbReference type="AlphaFoldDB" id="A0A7X1J3V5"/>
<dbReference type="Proteomes" id="UP000584670">
    <property type="component" value="Unassembled WGS sequence"/>
</dbReference>
<accession>A0A7X1J3V5</accession>
<reference evidence="1 2" key="1">
    <citation type="submission" date="2020-08" db="EMBL/GenBank/DDBJ databases">
        <title>Streptomyces sp. PSKA01 genome sequencing and assembly.</title>
        <authorList>
            <person name="Mandal S."/>
            <person name="Maiti P.K."/>
            <person name="Das P."/>
        </authorList>
    </citation>
    <scope>NUCLEOTIDE SEQUENCE [LARGE SCALE GENOMIC DNA]</scope>
    <source>
        <strain evidence="1 2">PSKA01</strain>
    </source>
</reference>
<comment type="caution">
    <text evidence="1">The sequence shown here is derived from an EMBL/GenBank/DDBJ whole genome shotgun (WGS) entry which is preliminary data.</text>
</comment>
<sequence length="52" mass="6105">MTWPGEILSPRLPLGARARFYAERRIDSLCAWLCGHRCTLAAELLWRACRMW</sequence>
<evidence type="ECO:0000313" key="2">
    <source>
        <dbReference type="Proteomes" id="UP000584670"/>
    </source>
</evidence>
<keyword evidence="2" id="KW-1185">Reference proteome</keyword>
<dbReference type="RefSeq" id="WP_186283056.1">
    <property type="nucleotide sequence ID" value="NZ_JACMSF010000015.1"/>
</dbReference>
<protein>
    <submittedName>
        <fullName evidence="1">Uncharacterized protein</fullName>
    </submittedName>
</protein>
<proteinExistence type="predicted"/>
<organism evidence="1 2">
    <name type="scientific">Streptomyces cupreus</name>
    <dbReference type="NCBI Taxonomy" id="2759956"/>
    <lineage>
        <taxon>Bacteria</taxon>
        <taxon>Bacillati</taxon>
        <taxon>Actinomycetota</taxon>
        <taxon>Actinomycetes</taxon>
        <taxon>Kitasatosporales</taxon>
        <taxon>Streptomycetaceae</taxon>
        <taxon>Streptomyces</taxon>
    </lineage>
</organism>
<dbReference type="EMBL" id="JACMSF010000015">
    <property type="protein sequence ID" value="MBC2903169.1"/>
    <property type="molecule type" value="Genomic_DNA"/>
</dbReference>
<evidence type="ECO:0000313" key="1">
    <source>
        <dbReference type="EMBL" id="MBC2903169.1"/>
    </source>
</evidence>